<dbReference type="SUPFAM" id="SSF47203">
    <property type="entry name" value="Acyl-CoA dehydrogenase C-terminal domain-like"/>
    <property type="match status" value="2"/>
</dbReference>
<proteinExistence type="inferred from homology"/>
<evidence type="ECO:0000256" key="6">
    <source>
        <dbReference type="SAM" id="MobiDB-lite"/>
    </source>
</evidence>
<dbReference type="RefSeq" id="WP_380228617.1">
    <property type="nucleotide sequence ID" value="NZ_JBHSOF010000047.1"/>
</dbReference>
<dbReference type="Pfam" id="PF00441">
    <property type="entry name" value="Acyl-CoA_dh_1"/>
    <property type="match status" value="2"/>
</dbReference>
<dbReference type="InterPro" id="IPR052161">
    <property type="entry name" value="Mycobact_Acyl-CoA_DH"/>
</dbReference>
<dbReference type="InterPro" id="IPR006091">
    <property type="entry name" value="Acyl-CoA_Oxase/DH_mid-dom"/>
</dbReference>
<protein>
    <submittedName>
        <fullName evidence="8">Acyl-CoA dehydrogenase family protein</fullName>
    </submittedName>
</protein>
<accession>A0ABW0X8R4</accession>
<sequence length="889" mass="96390">MQRDGERLNALLRTRTAAADASSLIELSRSAAPGRTVLFAHPVGGSLLAYQPLVQRLAGHRCLGLDVSARAVLDGGPAGSVRELARRHVESFGEHGPRIDVVCGWSFGGALAWEVACLLAERGERPEVVLIDSTWAGREVPVWTPAEAVQGFLQDALRLGGRDAEVTADTPEEAAALLDMDPETFTERLGIFAQNRRLVCEWHPTPGDLDLVSVRAAESLVSDWQTATTGRVHLRDLPGDHYGLLGNADNVAAIEQLVRGDRPAEAPTSAEPESAGETGELDEAGLHAALAKLVDTPHWRDLVIRSRRMDPEAIAEAYRELGRRGLLTPDWPREFGGAGLPTRLAIELFEGFCSTGLPDLVHALTVQIVGNFVLKSGSDRLKRELLPRIARGEEFSTVLYSEPRAGSDLAALRTRAEPRGDRYVLNGVKVFSIYSDISGSALVAARTGQGGHKYDGITLFVVDLAAEGVTVELVETVQRERMCRVRLQDVEVESWRRVGEEGRGWALLDGALAIERTGIDHVVRAARWLKALHATIGRPRGLERLEGQVECATTLARSATEVFLRADVRAIDTAVAKLYTSETCQQVGHEVLRRWSTLGALPGVDDLVHEELFSGLTESPGLTLSAGTSEMMLSTVAADLREEYVRRCRAILHRFGGELVDTVLEVLEPVGAGVRVEPLFAHSPARHTALARTLADLGFDGIERPEAEGGLGLGLPEGCAISLSLGYLGYENAYRPCRRADSAAGTGEAEASHGACEAPECRLRHAAHTLGLGIGLFRTAWEHASSREQFGQRLLDFDALMFPLIRGYAELYALGARLHELADHVAEADEGVLRRFELVAQDALLRVVRAAMQVLGAQGITEWSVGSRYYMKCAESIGFLDRGGMVANE</sequence>
<dbReference type="Gene3D" id="2.40.110.10">
    <property type="entry name" value="Butyryl-CoA Dehydrogenase, subunit A, domain 2"/>
    <property type="match status" value="1"/>
</dbReference>
<comment type="cofactor">
    <cofactor evidence="1">
        <name>FAD</name>
        <dbReference type="ChEBI" id="CHEBI:57692"/>
    </cofactor>
</comment>
<dbReference type="SUPFAM" id="SSF56645">
    <property type="entry name" value="Acyl-CoA dehydrogenase NM domain-like"/>
    <property type="match status" value="1"/>
</dbReference>
<evidence type="ECO:0000256" key="1">
    <source>
        <dbReference type="ARBA" id="ARBA00001974"/>
    </source>
</evidence>
<dbReference type="InterPro" id="IPR009100">
    <property type="entry name" value="AcylCoA_DH/oxidase_NM_dom_sf"/>
</dbReference>
<evidence type="ECO:0000256" key="3">
    <source>
        <dbReference type="ARBA" id="ARBA00022630"/>
    </source>
</evidence>
<evidence type="ECO:0000256" key="4">
    <source>
        <dbReference type="ARBA" id="ARBA00022827"/>
    </source>
</evidence>
<dbReference type="Gene3D" id="1.20.140.10">
    <property type="entry name" value="Butyryl-CoA Dehydrogenase, subunit A, domain 3"/>
    <property type="match status" value="2"/>
</dbReference>
<dbReference type="InterPro" id="IPR009075">
    <property type="entry name" value="AcylCo_DH/oxidase_C"/>
</dbReference>
<dbReference type="InterPro" id="IPR036250">
    <property type="entry name" value="AcylCo_DH-like_C"/>
</dbReference>
<evidence type="ECO:0000313" key="8">
    <source>
        <dbReference type="EMBL" id="MFC5666882.1"/>
    </source>
</evidence>
<keyword evidence="5" id="KW-0560">Oxidoreductase</keyword>
<name>A0ABW0X8R4_9ACTN</name>
<organism evidence="8 9">
    <name type="scientific">Kitasatospora misakiensis</name>
    <dbReference type="NCBI Taxonomy" id="67330"/>
    <lineage>
        <taxon>Bacteria</taxon>
        <taxon>Bacillati</taxon>
        <taxon>Actinomycetota</taxon>
        <taxon>Actinomycetes</taxon>
        <taxon>Kitasatosporales</taxon>
        <taxon>Streptomycetaceae</taxon>
        <taxon>Kitasatospora</taxon>
    </lineage>
</organism>
<evidence type="ECO:0000259" key="7">
    <source>
        <dbReference type="SMART" id="SM00824"/>
    </source>
</evidence>
<evidence type="ECO:0000256" key="5">
    <source>
        <dbReference type="ARBA" id="ARBA00023002"/>
    </source>
</evidence>
<evidence type="ECO:0000313" key="9">
    <source>
        <dbReference type="Proteomes" id="UP001595975"/>
    </source>
</evidence>
<feature type="region of interest" description="Disordered" evidence="6">
    <location>
        <begin position="260"/>
        <end position="279"/>
    </location>
</feature>
<feature type="compositionally biased region" description="Low complexity" evidence="6">
    <location>
        <begin position="265"/>
        <end position="277"/>
    </location>
</feature>
<dbReference type="InterPro" id="IPR046373">
    <property type="entry name" value="Acyl-CoA_Oxase/DH_mid-dom_sf"/>
</dbReference>
<reference evidence="9" key="1">
    <citation type="journal article" date="2019" name="Int. J. Syst. Evol. Microbiol.">
        <title>The Global Catalogue of Microorganisms (GCM) 10K type strain sequencing project: providing services to taxonomists for standard genome sequencing and annotation.</title>
        <authorList>
            <consortium name="The Broad Institute Genomics Platform"/>
            <consortium name="The Broad Institute Genome Sequencing Center for Infectious Disease"/>
            <person name="Wu L."/>
            <person name="Ma J."/>
        </authorList>
    </citation>
    <scope>NUCLEOTIDE SEQUENCE [LARGE SCALE GENOMIC DNA]</scope>
    <source>
        <strain evidence="9">CGMCC 4.1437</strain>
    </source>
</reference>
<comment type="caution">
    <text evidence="8">The sequence shown here is derived from an EMBL/GenBank/DDBJ whole genome shotgun (WGS) entry which is preliminary data.</text>
</comment>
<dbReference type="SUPFAM" id="SSF53474">
    <property type="entry name" value="alpha/beta-Hydrolases"/>
    <property type="match status" value="1"/>
</dbReference>
<dbReference type="InterPro" id="IPR013786">
    <property type="entry name" value="AcylCoA_DH/ox_N"/>
</dbReference>
<dbReference type="InterPro" id="IPR020802">
    <property type="entry name" value="TesA-like"/>
</dbReference>
<dbReference type="Pfam" id="PF00975">
    <property type="entry name" value="Thioesterase"/>
    <property type="match status" value="1"/>
</dbReference>
<comment type="similarity">
    <text evidence="2">Belongs to the acyl-CoA dehydrogenase family.</text>
</comment>
<dbReference type="InterPro" id="IPR001031">
    <property type="entry name" value="Thioesterase"/>
</dbReference>
<keyword evidence="4" id="KW-0274">FAD</keyword>
<dbReference type="PANTHER" id="PTHR43292:SF3">
    <property type="entry name" value="ACYL-COA DEHYDROGENASE FADE29"/>
    <property type="match status" value="1"/>
</dbReference>
<dbReference type="Pfam" id="PF02770">
    <property type="entry name" value="Acyl-CoA_dh_M"/>
    <property type="match status" value="1"/>
</dbReference>
<keyword evidence="9" id="KW-1185">Reference proteome</keyword>
<dbReference type="Gene3D" id="3.40.50.1820">
    <property type="entry name" value="alpha/beta hydrolase"/>
    <property type="match status" value="1"/>
</dbReference>
<dbReference type="Proteomes" id="UP001595975">
    <property type="component" value="Unassembled WGS sequence"/>
</dbReference>
<dbReference type="Pfam" id="PF02771">
    <property type="entry name" value="Acyl-CoA_dh_N"/>
    <property type="match status" value="1"/>
</dbReference>
<dbReference type="EMBL" id="JBHSOF010000047">
    <property type="protein sequence ID" value="MFC5666882.1"/>
    <property type="molecule type" value="Genomic_DNA"/>
</dbReference>
<dbReference type="InterPro" id="IPR029058">
    <property type="entry name" value="AB_hydrolase_fold"/>
</dbReference>
<dbReference type="InterPro" id="IPR037069">
    <property type="entry name" value="AcylCoA_DH/ox_N_sf"/>
</dbReference>
<dbReference type="SMART" id="SM00824">
    <property type="entry name" value="PKS_TE"/>
    <property type="match status" value="1"/>
</dbReference>
<keyword evidence="3" id="KW-0285">Flavoprotein</keyword>
<dbReference type="Gene3D" id="1.10.540.10">
    <property type="entry name" value="Acyl-CoA dehydrogenase/oxidase, N-terminal domain"/>
    <property type="match status" value="1"/>
</dbReference>
<gene>
    <name evidence="8" type="ORF">ACFP3U_28430</name>
</gene>
<evidence type="ECO:0000256" key="2">
    <source>
        <dbReference type="ARBA" id="ARBA00009347"/>
    </source>
</evidence>
<feature type="domain" description="Thioesterase TesA-like" evidence="7">
    <location>
        <begin position="40"/>
        <end position="258"/>
    </location>
</feature>
<dbReference type="PANTHER" id="PTHR43292">
    <property type="entry name" value="ACYL-COA DEHYDROGENASE"/>
    <property type="match status" value="1"/>
</dbReference>